<evidence type="ECO:0000313" key="5">
    <source>
        <dbReference type="EMBL" id="KAJ4827934.1"/>
    </source>
</evidence>
<comment type="caution">
    <text evidence="5">The sequence shown here is derived from an EMBL/GenBank/DDBJ whole genome shotgun (WGS) entry which is preliminary data.</text>
</comment>
<reference evidence="5" key="1">
    <citation type="submission" date="2022-02" db="EMBL/GenBank/DDBJ databases">
        <authorList>
            <person name="Henning P.M."/>
            <person name="McCubbin A.G."/>
            <person name="Shore J.S."/>
        </authorList>
    </citation>
    <scope>NUCLEOTIDE SEQUENCE</scope>
    <source>
        <strain evidence="5">F60SS</strain>
        <tissue evidence="5">Leaves</tissue>
    </source>
</reference>
<keyword evidence="5" id="KW-0378">Hydrolase</keyword>
<protein>
    <submittedName>
        <fullName evidence="5">RNA helicase sde3</fullName>
    </submittedName>
</protein>
<keyword evidence="2" id="KW-0963">Cytoplasm</keyword>
<dbReference type="PANTHER" id="PTHR45418:SF1">
    <property type="entry name" value="CANCER_TESTIS ANTIGEN 55"/>
    <property type="match status" value="1"/>
</dbReference>
<evidence type="ECO:0000256" key="2">
    <source>
        <dbReference type="ARBA" id="ARBA00022490"/>
    </source>
</evidence>
<dbReference type="EMBL" id="JAKUCV010006301">
    <property type="protein sequence ID" value="KAJ4827934.1"/>
    <property type="molecule type" value="Genomic_DNA"/>
</dbReference>
<dbReference type="Proteomes" id="UP001141552">
    <property type="component" value="Unassembled WGS sequence"/>
</dbReference>
<gene>
    <name evidence="5" type="primary">SDE3_2</name>
    <name evidence="5" type="ORF">Tsubulata_037882</name>
</gene>
<evidence type="ECO:0000256" key="1">
    <source>
        <dbReference type="ARBA" id="ARBA00004496"/>
    </source>
</evidence>
<comment type="subcellular location">
    <subcellularLocation>
        <location evidence="1">Cytoplasm</location>
    </subcellularLocation>
</comment>
<dbReference type="AlphaFoldDB" id="A0A9Q0FBZ4"/>
<dbReference type="OrthoDB" id="6513042at2759"/>
<dbReference type="Pfam" id="PF13086">
    <property type="entry name" value="AAA_11"/>
    <property type="match status" value="1"/>
</dbReference>
<dbReference type="GO" id="GO:0005737">
    <property type="term" value="C:cytoplasm"/>
    <property type="evidence" value="ECO:0007669"/>
    <property type="project" value="UniProtKB-SubCell"/>
</dbReference>
<dbReference type="SUPFAM" id="SSF52540">
    <property type="entry name" value="P-loop containing nucleoside triphosphate hydrolases"/>
    <property type="match status" value="1"/>
</dbReference>
<sequence length="316" mass="35702">MSSTRGIIAIQDHHLYIHELISTSCRRCQTWSFHSYFLDECGLASEPEVMVPLSNFCSRETIVVLAGDPQQLGPVVYSKEVEAFGLGKSYLERLFESKVYSDEEKGFLTKLVKNYRCHRAILDLPSKLFYNAELLACKEDTSSSILGNADFLPNKEFPVLFIGIQGCDEREGNNPSWFNRIEASKVVEIINKLRAKAEIDEADIGVVTPYQQQVLKIKGILENWEMYDVQVGSAEQCQGQEREVIIVSTVRSTVKHNHFDKTYSLGFLVQLPVPNLCLLLLGIQTSPARTLTGKSFYGFVWRITPTRAALSHKGRQ</sequence>
<evidence type="ECO:0000259" key="3">
    <source>
        <dbReference type="Pfam" id="PF13086"/>
    </source>
</evidence>
<evidence type="ECO:0000313" key="6">
    <source>
        <dbReference type="Proteomes" id="UP001141552"/>
    </source>
</evidence>
<dbReference type="Pfam" id="PF13087">
    <property type="entry name" value="AAA_12"/>
    <property type="match status" value="1"/>
</dbReference>
<reference evidence="5" key="2">
    <citation type="journal article" date="2023" name="Plants (Basel)">
        <title>Annotation of the Turnera subulata (Passifloraceae) Draft Genome Reveals the S-Locus Evolved after the Divergence of Turneroideae from Passifloroideae in a Stepwise Manner.</title>
        <authorList>
            <person name="Henning P.M."/>
            <person name="Roalson E.H."/>
            <person name="Mir W."/>
            <person name="McCubbin A.G."/>
            <person name="Shore J.S."/>
        </authorList>
    </citation>
    <scope>NUCLEOTIDE SEQUENCE</scope>
    <source>
        <strain evidence="5">F60SS</strain>
    </source>
</reference>
<keyword evidence="5" id="KW-0547">Nucleotide-binding</keyword>
<dbReference type="GO" id="GO:0004386">
    <property type="term" value="F:helicase activity"/>
    <property type="evidence" value="ECO:0007669"/>
    <property type="project" value="UniProtKB-KW"/>
</dbReference>
<evidence type="ECO:0000259" key="4">
    <source>
        <dbReference type="Pfam" id="PF13087"/>
    </source>
</evidence>
<dbReference type="InterPro" id="IPR027417">
    <property type="entry name" value="P-loop_NTPase"/>
</dbReference>
<proteinExistence type="predicted"/>
<dbReference type="InterPro" id="IPR041677">
    <property type="entry name" value="DNA2/NAM7_AAA_11"/>
</dbReference>
<dbReference type="PANTHER" id="PTHR45418">
    <property type="entry name" value="CANCER/TESTIS ANTIGEN 55"/>
    <property type="match status" value="1"/>
</dbReference>
<feature type="domain" description="DNA2/NAM7 helicase-like C-terminal" evidence="4">
    <location>
        <begin position="88"/>
        <end position="269"/>
    </location>
</feature>
<dbReference type="InterPro" id="IPR041679">
    <property type="entry name" value="DNA2/NAM7-like_C"/>
</dbReference>
<name>A0A9Q0FBZ4_9ROSI</name>
<accession>A0A9Q0FBZ4</accession>
<keyword evidence="5" id="KW-0347">Helicase</keyword>
<feature type="domain" description="DNA2/NAM7 helicase helicase" evidence="3">
    <location>
        <begin position="24"/>
        <end position="79"/>
    </location>
</feature>
<keyword evidence="6" id="KW-1185">Reference proteome</keyword>
<dbReference type="CDD" id="cd18808">
    <property type="entry name" value="SF1_C_Upf1"/>
    <property type="match status" value="1"/>
</dbReference>
<dbReference type="InterPro" id="IPR047187">
    <property type="entry name" value="SF1_C_Upf1"/>
</dbReference>
<keyword evidence="5" id="KW-0067">ATP-binding</keyword>
<dbReference type="Gene3D" id="3.40.50.300">
    <property type="entry name" value="P-loop containing nucleotide triphosphate hydrolases"/>
    <property type="match status" value="2"/>
</dbReference>
<organism evidence="5 6">
    <name type="scientific">Turnera subulata</name>
    <dbReference type="NCBI Taxonomy" id="218843"/>
    <lineage>
        <taxon>Eukaryota</taxon>
        <taxon>Viridiplantae</taxon>
        <taxon>Streptophyta</taxon>
        <taxon>Embryophyta</taxon>
        <taxon>Tracheophyta</taxon>
        <taxon>Spermatophyta</taxon>
        <taxon>Magnoliopsida</taxon>
        <taxon>eudicotyledons</taxon>
        <taxon>Gunneridae</taxon>
        <taxon>Pentapetalae</taxon>
        <taxon>rosids</taxon>
        <taxon>fabids</taxon>
        <taxon>Malpighiales</taxon>
        <taxon>Passifloraceae</taxon>
        <taxon>Turnera</taxon>
    </lineage>
</organism>